<keyword evidence="5 8" id="KW-0812">Transmembrane</keyword>
<keyword evidence="6 8" id="KW-1133">Transmembrane helix</keyword>
<feature type="domain" description="ABC transmembrane type-1" evidence="9">
    <location>
        <begin position="174"/>
        <end position="370"/>
    </location>
</feature>
<dbReference type="PANTHER" id="PTHR30614:SF41">
    <property type="entry name" value="INNER MEMBRANE AMINO-ACID ABC TRANSPORTER PERMEASE PROTEIN YHDY"/>
    <property type="match status" value="1"/>
</dbReference>
<feature type="transmembrane region" description="Helical" evidence="8">
    <location>
        <begin position="41"/>
        <end position="64"/>
    </location>
</feature>
<dbReference type="AlphaFoldDB" id="A0A939EL02"/>
<dbReference type="Pfam" id="PF00528">
    <property type="entry name" value="BPD_transp_1"/>
    <property type="match status" value="1"/>
</dbReference>
<dbReference type="InterPro" id="IPR010065">
    <property type="entry name" value="AA_ABC_transptr_permease_3TM"/>
</dbReference>
<comment type="subcellular location">
    <subcellularLocation>
        <location evidence="1">Cell inner membrane</location>
        <topology evidence="1">Multi-pass membrane protein</topology>
    </subcellularLocation>
    <subcellularLocation>
        <location evidence="8">Cell membrane</location>
        <topology evidence="8">Multi-pass membrane protein</topology>
    </subcellularLocation>
</comment>
<evidence type="ECO:0000313" key="10">
    <source>
        <dbReference type="EMBL" id="MBO0344620.1"/>
    </source>
</evidence>
<evidence type="ECO:0000256" key="8">
    <source>
        <dbReference type="RuleBase" id="RU363032"/>
    </source>
</evidence>
<dbReference type="GO" id="GO:0006865">
    <property type="term" value="P:amino acid transport"/>
    <property type="evidence" value="ECO:0007669"/>
    <property type="project" value="TreeGrafter"/>
</dbReference>
<dbReference type="Proteomes" id="UP000664779">
    <property type="component" value="Unassembled WGS sequence"/>
</dbReference>
<feature type="transmembrane region" description="Helical" evidence="8">
    <location>
        <begin position="249"/>
        <end position="269"/>
    </location>
</feature>
<evidence type="ECO:0000259" key="9">
    <source>
        <dbReference type="PROSITE" id="PS50928"/>
    </source>
</evidence>
<keyword evidence="3 8" id="KW-0813">Transport</keyword>
<feature type="transmembrane region" description="Helical" evidence="8">
    <location>
        <begin position="169"/>
        <end position="198"/>
    </location>
</feature>
<accession>A0A939EL02</accession>
<dbReference type="SUPFAM" id="SSF161098">
    <property type="entry name" value="MetI-like"/>
    <property type="match status" value="1"/>
</dbReference>
<dbReference type="GO" id="GO:0043190">
    <property type="term" value="C:ATP-binding cassette (ABC) transporter complex"/>
    <property type="evidence" value="ECO:0007669"/>
    <property type="project" value="InterPro"/>
</dbReference>
<dbReference type="Gene3D" id="1.10.3720.10">
    <property type="entry name" value="MetI-like"/>
    <property type="match status" value="1"/>
</dbReference>
<feature type="transmembrane region" description="Helical" evidence="8">
    <location>
        <begin position="108"/>
        <end position="130"/>
    </location>
</feature>
<evidence type="ECO:0000313" key="11">
    <source>
        <dbReference type="Proteomes" id="UP000664779"/>
    </source>
</evidence>
<feature type="transmembrane region" description="Helical" evidence="8">
    <location>
        <begin position="219"/>
        <end position="237"/>
    </location>
</feature>
<keyword evidence="4" id="KW-1003">Cell membrane</keyword>
<organism evidence="10 11">
    <name type="scientific">Roseibium limicola</name>
    <dbReference type="NCBI Taxonomy" id="2816037"/>
    <lineage>
        <taxon>Bacteria</taxon>
        <taxon>Pseudomonadati</taxon>
        <taxon>Pseudomonadota</taxon>
        <taxon>Alphaproteobacteria</taxon>
        <taxon>Hyphomicrobiales</taxon>
        <taxon>Stappiaceae</taxon>
        <taxon>Roseibium</taxon>
    </lineage>
</organism>
<dbReference type="PROSITE" id="PS50928">
    <property type="entry name" value="ABC_TM1"/>
    <property type="match status" value="1"/>
</dbReference>
<dbReference type="InterPro" id="IPR043429">
    <property type="entry name" value="ArtM/GltK/GlnP/TcyL/YhdX-like"/>
</dbReference>
<feature type="transmembrane region" description="Helical" evidence="8">
    <location>
        <begin position="290"/>
        <end position="312"/>
    </location>
</feature>
<feature type="transmembrane region" description="Helical" evidence="8">
    <location>
        <begin position="352"/>
        <end position="373"/>
    </location>
</feature>
<dbReference type="RefSeq" id="WP_206938753.1">
    <property type="nucleotide sequence ID" value="NZ_JAFLNF010000002.1"/>
</dbReference>
<keyword evidence="7 8" id="KW-0472">Membrane</keyword>
<evidence type="ECO:0000256" key="6">
    <source>
        <dbReference type="ARBA" id="ARBA00022989"/>
    </source>
</evidence>
<evidence type="ECO:0000256" key="4">
    <source>
        <dbReference type="ARBA" id="ARBA00022475"/>
    </source>
</evidence>
<evidence type="ECO:0000256" key="1">
    <source>
        <dbReference type="ARBA" id="ARBA00004429"/>
    </source>
</evidence>
<dbReference type="InterPro" id="IPR035906">
    <property type="entry name" value="MetI-like_sf"/>
</dbReference>
<comment type="caution">
    <text evidence="10">The sequence shown here is derived from an EMBL/GenBank/DDBJ whole genome shotgun (WGS) entry which is preliminary data.</text>
</comment>
<gene>
    <name evidence="10" type="ORF">J0X15_05260</name>
</gene>
<feature type="transmembrane region" description="Helical" evidence="8">
    <location>
        <begin position="137"/>
        <end position="157"/>
    </location>
</feature>
<protein>
    <submittedName>
        <fullName evidence="10">Amino acid ABC transporter permease</fullName>
    </submittedName>
</protein>
<keyword evidence="11" id="KW-1185">Reference proteome</keyword>
<dbReference type="EMBL" id="JAFLNF010000002">
    <property type="protein sequence ID" value="MBO0344620.1"/>
    <property type="molecule type" value="Genomic_DNA"/>
</dbReference>
<evidence type="ECO:0000256" key="5">
    <source>
        <dbReference type="ARBA" id="ARBA00022692"/>
    </source>
</evidence>
<comment type="similarity">
    <text evidence="2">Belongs to the binding-protein-dependent transport system permease family. HisMQ subfamily.</text>
</comment>
<evidence type="ECO:0000256" key="2">
    <source>
        <dbReference type="ARBA" id="ARBA00010072"/>
    </source>
</evidence>
<dbReference type="CDD" id="cd06261">
    <property type="entry name" value="TM_PBP2"/>
    <property type="match status" value="1"/>
</dbReference>
<name>A0A939EL02_9HYPH</name>
<dbReference type="PANTHER" id="PTHR30614">
    <property type="entry name" value="MEMBRANE COMPONENT OF AMINO ACID ABC TRANSPORTER"/>
    <property type="match status" value="1"/>
</dbReference>
<dbReference type="GO" id="GO:0022857">
    <property type="term" value="F:transmembrane transporter activity"/>
    <property type="evidence" value="ECO:0007669"/>
    <property type="project" value="InterPro"/>
</dbReference>
<sequence length="383" mass="42059">MANAEVFQVRTVEAPQLPAPVSTSGVIGWMRLNLFSSIGNTILTVVGILIAYSLLAPLIQFALIDAVWVGEDRTACLAQDGGHIGACWAYVGDYLPQFIYGRYPTEEIWRVNVVYALFALLLVPMMIPAVPFKGTNALLLLVVFPIVAYFLLTGLVIGDEEILPIVETAQWGGLLVTLVIAVTGITASLPLGVAFALGRRSKMPIIKFVSVVFIEFWRGVPLITVLFMSSVMLPLFLPEGVTFDKLLRVLVGVTLFSAAYMAEVVRGGLQAIPKGQYEGAMALGLRFWPMMYLIILPQALKLVIPGIVNTFIGLFKDTTLVLIVGMFDLLGQIQSSFSDPTWSTPVQGHTGYLFAALVFWVFCFSMSRYSIFIENKLHTGHKR</sequence>
<reference evidence="10" key="1">
    <citation type="submission" date="2021-03" db="EMBL/GenBank/DDBJ databases">
        <title>Roseibium sp. CAU 1637 isolated from Incheon.</title>
        <authorList>
            <person name="Kim W."/>
        </authorList>
    </citation>
    <scope>NUCLEOTIDE SEQUENCE</scope>
    <source>
        <strain evidence="10">CAU 1637</strain>
    </source>
</reference>
<dbReference type="NCBIfam" id="TIGR01726">
    <property type="entry name" value="HEQRo_perm_3TM"/>
    <property type="match status" value="1"/>
</dbReference>
<evidence type="ECO:0000256" key="3">
    <source>
        <dbReference type="ARBA" id="ARBA00022448"/>
    </source>
</evidence>
<dbReference type="InterPro" id="IPR000515">
    <property type="entry name" value="MetI-like"/>
</dbReference>
<proteinExistence type="inferred from homology"/>
<evidence type="ECO:0000256" key="7">
    <source>
        <dbReference type="ARBA" id="ARBA00023136"/>
    </source>
</evidence>